<dbReference type="RefSeq" id="WP_189566640.1">
    <property type="nucleotide sequence ID" value="NZ_BMXF01000004.1"/>
</dbReference>
<dbReference type="EMBL" id="BMXF01000004">
    <property type="protein sequence ID" value="GHB81610.1"/>
    <property type="molecule type" value="Genomic_DNA"/>
</dbReference>
<evidence type="ECO:0000313" key="1">
    <source>
        <dbReference type="EMBL" id="GHB81610.1"/>
    </source>
</evidence>
<keyword evidence="2" id="KW-1185">Reference proteome</keyword>
<evidence type="ECO:0000313" key="2">
    <source>
        <dbReference type="Proteomes" id="UP000598271"/>
    </source>
</evidence>
<sequence length="71" mass="7993">MNQNINSPELAYLSPTTRERAIMLAQELINSNNLTPADAIRTAILQAKDWAVKSVNRNVWKKLKQVDSEGL</sequence>
<reference evidence="1 2" key="1">
    <citation type="journal article" date="2014" name="Int. J. Syst. Evol. Microbiol.">
        <title>Complete genome sequence of Corynebacterium casei LMG S-19264T (=DSM 44701T), isolated from a smear-ripened cheese.</title>
        <authorList>
            <consortium name="US DOE Joint Genome Institute (JGI-PGF)"/>
            <person name="Walter F."/>
            <person name="Albersmeier A."/>
            <person name="Kalinowski J."/>
            <person name="Ruckert C."/>
        </authorList>
    </citation>
    <scope>NUCLEOTIDE SEQUENCE [LARGE SCALE GENOMIC DNA]</scope>
    <source>
        <strain evidence="1 2">KCTC 12866</strain>
    </source>
</reference>
<name>A0A8J3DDY8_9BACT</name>
<comment type="caution">
    <text evidence="1">The sequence shown here is derived from an EMBL/GenBank/DDBJ whole genome shotgun (WGS) entry which is preliminary data.</text>
</comment>
<organism evidence="1 2">
    <name type="scientific">Persicitalea jodogahamensis</name>
    <dbReference type="NCBI Taxonomy" id="402147"/>
    <lineage>
        <taxon>Bacteria</taxon>
        <taxon>Pseudomonadati</taxon>
        <taxon>Bacteroidota</taxon>
        <taxon>Cytophagia</taxon>
        <taxon>Cytophagales</taxon>
        <taxon>Spirosomataceae</taxon>
        <taxon>Persicitalea</taxon>
    </lineage>
</organism>
<protein>
    <submittedName>
        <fullName evidence="1">Uncharacterized protein</fullName>
    </submittedName>
</protein>
<gene>
    <name evidence="1" type="ORF">GCM10007390_40640</name>
</gene>
<dbReference type="Proteomes" id="UP000598271">
    <property type="component" value="Unassembled WGS sequence"/>
</dbReference>
<dbReference type="AlphaFoldDB" id="A0A8J3DDY8"/>
<proteinExistence type="predicted"/>
<accession>A0A8J3DDY8</accession>